<dbReference type="GO" id="GO:0005737">
    <property type="term" value="C:cytoplasm"/>
    <property type="evidence" value="ECO:0007669"/>
    <property type="project" value="TreeGrafter"/>
</dbReference>
<dbReference type="Proteomes" id="UP000050545">
    <property type="component" value="Unassembled WGS sequence"/>
</dbReference>
<reference evidence="5 6" key="1">
    <citation type="submission" date="2015-09" db="EMBL/GenBank/DDBJ databases">
        <title>Genome announcement of multiple Pseudomonas syringae strains.</title>
        <authorList>
            <person name="Thakur S."/>
            <person name="Wang P.W."/>
            <person name="Gong Y."/>
            <person name="Weir B.S."/>
            <person name="Guttman D.S."/>
        </authorList>
    </citation>
    <scope>NUCLEOTIDE SEQUENCE [LARGE SCALE GENOMIC DNA]</scope>
    <source>
        <strain evidence="5 6">ICMP9623</strain>
    </source>
</reference>
<dbReference type="Pfam" id="PF00668">
    <property type="entry name" value="Condensation"/>
    <property type="match status" value="1"/>
</dbReference>
<dbReference type="InterPro" id="IPR023213">
    <property type="entry name" value="CAT-like_dom_sf"/>
</dbReference>
<dbReference type="GO" id="GO:0031177">
    <property type="term" value="F:phosphopantetheine binding"/>
    <property type="evidence" value="ECO:0007669"/>
    <property type="project" value="InterPro"/>
</dbReference>
<evidence type="ECO:0000256" key="1">
    <source>
        <dbReference type="ARBA" id="ARBA00001957"/>
    </source>
</evidence>
<dbReference type="InterPro" id="IPR006162">
    <property type="entry name" value="Ppantetheine_attach_site"/>
</dbReference>
<evidence type="ECO:0000256" key="2">
    <source>
        <dbReference type="ARBA" id="ARBA00022450"/>
    </source>
</evidence>
<dbReference type="InterPro" id="IPR020806">
    <property type="entry name" value="PKS_PP-bd"/>
</dbReference>
<keyword evidence="3" id="KW-0597">Phosphoprotein</keyword>
<dbReference type="Gene3D" id="1.10.1200.10">
    <property type="entry name" value="ACP-like"/>
    <property type="match status" value="1"/>
</dbReference>
<dbReference type="PANTHER" id="PTHR45527:SF1">
    <property type="entry name" value="FATTY ACID SYNTHASE"/>
    <property type="match status" value="1"/>
</dbReference>
<dbReference type="Pfam" id="PF00550">
    <property type="entry name" value="PP-binding"/>
    <property type="match status" value="1"/>
</dbReference>
<keyword evidence="2" id="KW-0596">Phosphopantetheine</keyword>
<dbReference type="SUPFAM" id="SSF52777">
    <property type="entry name" value="CoA-dependent acyltransferases"/>
    <property type="match status" value="2"/>
</dbReference>
<dbReference type="InterPro" id="IPR036736">
    <property type="entry name" value="ACP-like_sf"/>
</dbReference>
<evidence type="ECO:0000313" key="6">
    <source>
        <dbReference type="Proteomes" id="UP000050545"/>
    </source>
</evidence>
<dbReference type="Gene3D" id="3.30.559.30">
    <property type="entry name" value="Nonribosomal peptide synthetase, condensation domain"/>
    <property type="match status" value="1"/>
</dbReference>
<organism evidence="5 6">
    <name type="scientific">Pseudomonas amygdali pv. hibisci</name>
    <dbReference type="NCBI Taxonomy" id="251723"/>
    <lineage>
        <taxon>Bacteria</taxon>
        <taxon>Pseudomonadati</taxon>
        <taxon>Pseudomonadota</taxon>
        <taxon>Gammaproteobacteria</taxon>
        <taxon>Pseudomonadales</taxon>
        <taxon>Pseudomonadaceae</taxon>
        <taxon>Pseudomonas</taxon>
        <taxon>Pseudomonas amygdali</taxon>
    </lineage>
</organism>
<dbReference type="SUPFAM" id="SSF47336">
    <property type="entry name" value="ACP-like"/>
    <property type="match status" value="1"/>
</dbReference>
<gene>
    <name evidence="5" type="ORF">ALO67_03953</name>
</gene>
<dbReference type="PROSITE" id="PS00012">
    <property type="entry name" value="PHOSPHOPANTETHEINE"/>
    <property type="match status" value="1"/>
</dbReference>
<dbReference type="RefSeq" id="WP_054097923.1">
    <property type="nucleotide sequence ID" value="NZ_LJQN01000067.1"/>
</dbReference>
<dbReference type="InterPro" id="IPR001242">
    <property type="entry name" value="Condensation_dom"/>
</dbReference>
<sequence length="546" mass="60834">MPSNCDKEQFLSELLGELRGEATASSTDVLSGLEAMLLDIWCESFARPVQSDDNYFALGGDSLKSIRISARAKRAGLSIAMQDIINYPTVRALAKHLATGTEGERPPAGPLTSTRNIQDGIYPSTAAQEGMLYHCLAAPHASLYVSQFSCVLVGALDPARFESALRLLIRRHPALRTAFAEDLRARHCQRLHDEVALDYQYDSPVVAAQAEQLQTLVRNERERPFDLATPPLLRIRLVRLSADRHLWVWTQHHLVADGRSQELMIAELADLYCRLGPQPDLQVDEDHSYRDLLLATESVHRYEPRFWSEYLAHAEPVALLETRGDDAVPVEVSFELSQAQLQRLTAALADAQVTMASAFSAWFALALAVTFERRDLLVGLVTSGRHGERACYANTVGNLISTLPLRATLNRGRTLKQWMRATQRCIADLQSHEHASLPDIKRGIGWPAELALFDAIYVHENHATTDQLFSARTGLRVEDTRFHINEGYPLILVCEQGARARLTLRFQSQACPQPLAQALLSRVARLCDIWPGAASLDLLEVAQQIK</sequence>
<dbReference type="PROSITE" id="PS50075">
    <property type="entry name" value="CARRIER"/>
    <property type="match status" value="1"/>
</dbReference>
<protein>
    <submittedName>
        <fullName evidence="5">Multi-domain non-ribosomal peptide synthetase</fullName>
    </submittedName>
</protein>
<proteinExistence type="predicted"/>
<evidence type="ECO:0000259" key="4">
    <source>
        <dbReference type="PROSITE" id="PS50075"/>
    </source>
</evidence>
<dbReference type="AlphaFoldDB" id="A0AB34U963"/>
<feature type="domain" description="Carrier" evidence="4">
    <location>
        <begin position="28"/>
        <end position="101"/>
    </location>
</feature>
<evidence type="ECO:0000256" key="3">
    <source>
        <dbReference type="ARBA" id="ARBA00022553"/>
    </source>
</evidence>
<accession>A0AB34U963</accession>
<dbReference type="GO" id="GO:0003824">
    <property type="term" value="F:catalytic activity"/>
    <property type="evidence" value="ECO:0007669"/>
    <property type="project" value="InterPro"/>
</dbReference>
<dbReference type="PANTHER" id="PTHR45527">
    <property type="entry name" value="NONRIBOSOMAL PEPTIDE SYNTHETASE"/>
    <property type="match status" value="1"/>
</dbReference>
<dbReference type="Gene3D" id="3.30.559.10">
    <property type="entry name" value="Chloramphenicol acetyltransferase-like domain"/>
    <property type="match status" value="1"/>
</dbReference>
<comment type="caution">
    <text evidence="5">The sequence shown here is derived from an EMBL/GenBank/DDBJ whole genome shotgun (WGS) entry which is preliminary data.</text>
</comment>
<dbReference type="GO" id="GO:0043041">
    <property type="term" value="P:amino acid activation for nonribosomal peptide biosynthetic process"/>
    <property type="evidence" value="ECO:0007669"/>
    <property type="project" value="TreeGrafter"/>
</dbReference>
<dbReference type="SMART" id="SM00823">
    <property type="entry name" value="PKS_PP"/>
    <property type="match status" value="1"/>
</dbReference>
<comment type="cofactor">
    <cofactor evidence="1">
        <name>pantetheine 4'-phosphate</name>
        <dbReference type="ChEBI" id="CHEBI:47942"/>
    </cofactor>
</comment>
<dbReference type="EMBL" id="LJQN01000067">
    <property type="protein sequence ID" value="KPX55520.1"/>
    <property type="molecule type" value="Genomic_DNA"/>
</dbReference>
<evidence type="ECO:0000313" key="5">
    <source>
        <dbReference type="EMBL" id="KPX55520.1"/>
    </source>
</evidence>
<name>A0AB34U963_PSEA0</name>
<dbReference type="GO" id="GO:0044550">
    <property type="term" value="P:secondary metabolite biosynthetic process"/>
    <property type="evidence" value="ECO:0007669"/>
    <property type="project" value="TreeGrafter"/>
</dbReference>
<dbReference type="InterPro" id="IPR009081">
    <property type="entry name" value="PP-bd_ACP"/>
</dbReference>